<evidence type="ECO:0000256" key="1">
    <source>
        <dbReference type="SAM" id="Phobius"/>
    </source>
</evidence>
<feature type="transmembrane region" description="Helical" evidence="1">
    <location>
        <begin position="157"/>
        <end position="179"/>
    </location>
</feature>
<feature type="transmembrane region" description="Helical" evidence="1">
    <location>
        <begin position="119"/>
        <end position="145"/>
    </location>
</feature>
<dbReference type="Proteomes" id="UP000318943">
    <property type="component" value="Unassembled WGS sequence"/>
</dbReference>
<gene>
    <name evidence="3" type="ORF">FGG12_18730</name>
</gene>
<dbReference type="RefSeq" id="WP_144199977.1">
    <property type="nucleotide sequence ID" value="NZ_CAJPVH010000016.1"/>
</dbReference>
<dbReference type="InterPro" id="IPR036249">
    <property type="entry name" value="Thioredoxin-like_sf"/>
</dbReference>
<accession>A0ABY3EJZ4</accession>
<dbReference type="InterPro" id="IPR050553">
    <property type="entry name" value="Thioredoxin_ResA/DsbE_sf"/>
</dbReference>
<keyword evidence="1" id="KW-0472">Membrane</keyword>
<name>A0ABY3EJZ4_9BURK</name>
<dbReference type="Gene3D" id="3.40.30.10">
    <property type="entry name" value="Glutaredoxin"/>
    <property type="match status" value="1"/>
</dbReference>
<keyword evidence="1" id="KW-0812">Transmembrane</keyword>
<organism evidence="3 4">
    <name type="scientific">Cupriavidus campinensis</name>
    <dbReference type="NCBI Taxonomy" id="151783"/>
    <lineage>
        <taxon>Bacteria</taxon>
        <taxon>Pseudomonadati</taxon>
        <taxon>Pseudomonadota</taxon>
        <taxon>Betaproteobacteria</taxon>
        <taxon>Burkholderiales</taxon>
        <taxon>Burkholderiaceae</taxon>
        <taxon>Cupriavidus</taxon>
    </lineage>
</organism>
<evidence type="ECO:0000313" key="3">
    <source>
        <dbReference type="EMBL" id="TSP11263.1"/>
    </source>
</evidence>
<sequence length="611" mass="63931">MTLLILAYIGGALTILSPCILPVLPFVFARAGQPFVRSTLPMLAGMALTFAAVASLASVGGAWVVHANQVGRYAALVLLTIFGASLLLPALADRLARPVVALGNRLAGDGDTSTVWRSLLLGVATGMLWAPCAGPILGLVLTGAALNGASVQTSLLLAAYAAGAASSLAVALGIGGRVFAAMKRSMGAGEWLRRGLGVGVLAGVAIIGTGTDTGLLARLSAGSTTGIEQALLNAVEKARDMPPQAAKNGANAANAANAASNANHTNDGMLLAANDVRVGFPGGVSGALPPLPVEGRLPALDGAVQWLNSAPITREQLQGKVTLVYFWTYSCINCIRSLPYLRAWADKYKDQGLTVIGVHTPEFAFEKQPENVRRAVADFRIGFPVAIDSNYKIWRAFDNSYWPAAYFVDGRGNIRHHQFGEGGYATSERVIQALLAEAGDKSVATGLVAPEARGAQAMPDLNNVRSGETYVGYQQATNFASPGGLRPDAARDYTVGKLDLNSWGLSGRWTVGAEQGTLDRANGTIAYRFHARDLHLVLGPAANGQAVRFQVTIDGKPPGASHGADTDENGNGAVTQTRLYQLVRQAGEVGDHTFEIRFLDPGVQAYAFTFG</sequence>
<dbReference type="Pfam" id="PF00578">
    <property type="entry name" value="AhpC-TSA"/>
    <property type="match status" value="1"/>
</dbReference>
<comment type="caution">
    <text evidence="3">The sequence shown here is derived from an EMBL/GenBank/DDBJ whole genome shotgun (WGS) entry which is preliminary data.</text>
</comment>
<feature type="transmembrane region" description="Helical" evidence="1">
    <location>
        <begin position="70"/>
        <end position="92"/>
    </location>
</feature>
<dbReference type="InterPro" id="IPR041017">
    <property type="entry name" value="Thioredoxin_10"/>
</dbReference>
<dbReference type="Gene3D" id="2.60.120.260">
    <property type="entry name" value="Galactose-binding domain-like"/>
    <property type="match status" value="1"/>
</dbReference>
<dbReference type="EMBL" id="VCIZ01000011">
    <property type="protein sequence ID" value="TSP11263.1"/>
    <property type="molecule type" value="Genomic_DNA"/>
</dbReference>
<dbReference type="PROSITE" id="PS51352">
    <property type="entry name" value="THIOREDOXIN_2"/>
    <property type="match status" value="1"/>
</dbReference>
<dbReference type="CDD" id="cd03012">
    <property type="entry name" value="TlpA_like_DipZ_like"/>
    <property type="match status" value="1"/>
</dbReference>
<feature type="transmembrane region" description="Helical" evidence="1">
    <location>
        <begin position="40"/>
        <end position="64"/>
    </location>
</feature>
<dbReference type="InterPro" id="IPR013766">
    <property type="entry name" value="Thioredoxin_domain"/>
</dbReference>
<proteinExistence type="predicted"/>
<protein>
    <submittedName>
        <fullName evidence="3">Cytochrome c biogenesis protein DipZ</fullName>
    </submittedName>
</protein>
<feature type="domain" description="Thioredoxin" evidence="2">
    <location>
        <begin position="282"/>
        <end position="436"/>
    </location>
</feature>
<keyword evidence="1" id="KW-1133">Transmembrane helix</keyword>
<dbReference type="PANTHER" id="PTHR42852">
    <property type="entry name" value="THIOL:DISULFIDE INTERCHANGE PROTEIN DSBE"/>
    <property type="match status" value="1"/>
</dbReference>
<dbReference type="Pfam" id="PF17991">
    <property type="entry name" value="Thioredoxin_10"/>
    <property type="match status" value="1"/>
</dbReference>
<dbReference type="InterPro" id="IPR000866">
    <property type="entry name" value="AhpC/TSA"/>
</dbReference>
<evidence type="ECO:0000259" key="2">
    <source>
        <dbReference type="PROSITE" id="PS51352"/>
    </source>
</evidence>
<reference evidence="3 4" key="1">
    <citation type="submission" date="2019-05" db="EMBL/GenBank/DDBJ databases">
        <title>Whole genome sequence analysis of Cupriavidus campinensis S14E4C strain.</title>
        <authorList>
            <person name="Abbaszade G."/>
            <person name="Szabo A."/>
            <person name="Toumi M."/>
            <person name="Toth E."/>
        </authorList>
    </citation>
    <scope>NUCLEOTIDE SEQUENCE [LARGE SCALE GENOMIC DNA]</scope>
    <source>
        <strain evidence="3 4">S14E4C</strain>
    </source>
</reference>
<keyword evidence="4" id="KW-1185">Reference proteome</keyword>
<dbReference type="PANTHER" id="PTHR42852:SF13">
    <property type="entry name" value="PROTEIN DIPZ"/>
    <property type="match status" value="1"/>
</dbReference>
<feature type="transmembrane region" description="Helical" evidence="1">
    <location>
        <begin position="6"/>
        <end position="28"/>
    </location>
</feature>
<evidence type="ECO:0000313" key="4">
    <source>
        <dbReference type="Proteomes" id="UP000318943"/>
    </source>
</evidence>
<dbReference type="SUPFAM" id="SSF52833">
    <property type="entry name" value="Thioredoxin-like"/>
    <property type="match status" value="1"/>
</dbReference>